<organism evidence="2 3">
    <name type="scientific">Bergeyella porcorum</name>
    <dbReference type="NCBI Taxonomy" id="1735111"/>
    <lineage>
        <taxon>Bacteria</taxon>
        <taxon>Pseudomonadati</taxon>
        <taxon>Bacteroidota</taxon>
        <taxon>Flavobacteriia</taxon>
        <taxon>Flavobacteriales</taxon>
        <taxon>Weeksellaceae</taxon>
        <taxon>Bergeyella</taxon>
    </lineage>
</organism>
<evidence type="ECO:0000313" key="3">
    <source>
        <dbReference type="Proteomes" id="UP001432059"/>
    </source>
</evidence>
<reference evidence="2" key="1">
    <citation type="submission" date="2023-10" db="EMBL/GenBank/DDBJ databases">
        <title>Characterization and whole genome sequencing of a novel strain of Bergeyella porcorum QD2021 isolated from pig.</title>
        <authorList>
            <person name="Liu G."/>
            <person name="Chen C."/>
            <person name="Han X."/>
        </authorList>
    </citation>
    <scope>NUCLEOTIDE SEQUENCE</scope>
    <source>
        <strain evidence="2">QD2021</strain>
    </source>
</reference>
<keyword evidence="1" id="KW-0472">Membrane</keyword>
<evidence type="ECO:0000313" key="2">
    <source>
        <dbReference type="EMBL" id="WOC52075.1"/>
    </source>
</evidence>
<protein>
    <submittedName>
        <fullName evidence="2">Uncharacterized protein</fullName>
    </submittedName>
</protein>
<feature type="transmembrane region" description="Helical" evidence="1">
    <location>
        <begin position="42"/>
        <end position="67"/>
    </location>
</feature>
<keyword evidence="1" id="KW-0812">Transmembrane</keyword>
<name>A0AAU0F2X5_9FLAO</name>
<keyword evidence="1" id="KW-1133">Transmembrane helix</keyword>
<dbReference type="EMBL" id="CP136426">
    <property type="protein sequence ID" value="WOC52075.1"/>
    <property type="molecule type" value="Genomic_DNA"/>
</dbReference>
<dbReference type="Proteomes" id="UP001432059">
    <property type="component" value="Chromosome"/>
</dbReference>
<gene>
    <name evidence="2" type="ORF">BPO_1428</name>
</gene>
<proteinExistence type="predicted"/>
<evidence type="ECO:0000256" key="1">
    <source>
        <dbReference type="SAM" id="Phobius"/>
    </source>
</evidence>
<dbReference type="KEGG" id="bpor:BPO_1428"/>
<sequence length="85" mass="9172">MFCPLWVFFGFLEGCCSSLESSSAVSMLSVGNSISVASSAEVSSLVTVFAILFLFALVGVSSFALAFQPLAQEELPALFFFFYLF</sequence>
<keyword evidence="3" id="KW-1185">Reference proteome</keyword>
<accession>A0AAU0F2X5</accession>
<dbReference type="AlphaFoldDB" id="A0AAU0F2X5"/>